<evidence type="ECO:0000313" key="2">
    <source>
        <dbReference type="Proteomes" id="UP001060085"/>
    </source>
</evidence>
<keyword evidence="2" id="KW-1185">Reference proteome</keyword>
<reference evidence="2" key="1">
    <citation type="journal article" date="2023" name="Nat. Plants">
        <title>Single-cell RNA sequencing provides a high-resolution roadmap for understanding the multicellular compartmentation of specialized metabolism.</title>
        <authorList>
            <person name="Sun S."/>
            <person name="Shen X."/>
            <person name="Li Y."/>
            <person name="Li Y."/>
            <person name="Wang S."/>
            <person name="Li R."/>
            <person name="Zhang H."/>
            <person name="Shen G."/>
            <person name="Guo B."/>
            <person name="Wei J."/>
            <person name="Xu J."/>
            <person name="St-Pierre B."/>
            <person name="Chen S."/>
            <person name="Sun C."/>
        </authorList>
    </citation>
    <scope>NUCLEOTIDE SEQUENCE [LARGE SCALE GENOMIC DNA]</scope>
</reference>
<proteinExistence type="predicted"/>
<evidence type="ECO:0000313" key="1">
    <source>
        <dbReference type="EMBL" id="KAI5673967.1"/>
    </source>
</evidence>
<sequence>MVGLTDLYPSLDFVELRATQSEKGYIEAIREVEQQLQNSKVESGFDDIVVACGSEMEGGPAIEMLNIIVGYPLWGPWLSIAYGHSGGEGGTLKGVWLLKEINQLHSPITFNQAAVKGKIVIAALKCVFLRVCLGYAMSTAEELQFMKEIAETTGVILDPVSSGKAAYGMVKDMAENSKKWEGKKILFIHTGGLLGLYDKNEQIAPLVGLGKWRKMDIHESLPRKEGVGKMS</sequence>
<protein>
    <submittedName>
        <fullName evidence="1">Uncharacterized protein</fullName>
    </submittedName>
</protein>
<comment type="caution">
    <text evidence="1">The sequence shown here is derived from an EMBL/GenBank/DDBJ whole genome shotgun (WGS) entry which is preliminary data.</text>
</comment>
<name>A0ACC0BMY3_CATRO</name>
<accession>A0ACC0BMY3</accession>
<dbReference type="Proteomes" id="UP001060085">
    <property type="component" value="Linkage Group LG03"/>
</dbReference>
<organism evidence="1 2">
    <name type="scientific">Catharanthus roseus</name>
    <name type="common">Madagascar periwinkle</name>
    <name type="synonym">Vinca rosea</name>
    <dbReference type="NCBI Taxonomy" id="4058"/>
    <lineage>
        <taxon>Eukaryota</taxon>
        <taxon>Viridiplantae</taxon>
        <taxon>Streptophyta</taxon>
        <taxon>Embryophyta</taxon>
        <taxon>Tracheophyta</taxon>
        <taxon>Spermatophyta</taxon>
        <taxon>Magnoliopsida</taxon>
        <taxon>eudicotyledons</taxon>
        <taxon>Gunneridae</taxon>
        <taxon>Pentapetalae</taxon>
        <taxon>asterids</taxon>
        <taxon>lamiids</taxon>
        <taxon>Gentianales</taxon>
        <taxon>Apocynaceae</taxon>
        <taxon>Rauvolfioideae</taxon>
        <taxon>Vinceae</taxon>
        <taxon>Catharanthinae</taxon>
        <taxon>Catharanthus</taxon>
    </lineage>
</organism>
<dbReference type="EMBL" id="CM044703">
    <property type="protein sequence ID" value="KAI5673967.1"/>
    <property type="molecule type" value="Genomic_DNA"/>
</dbReference>
<gene>
    <name evidence="1" type="ORF">M9H77_14331</name>
</gene>